<dbReference type="Proteomes" id="UP000263098">
    <property type="component" value="Unassembled WGS sequence"/>
</dbReference>
<dbReference type="PANTHER" id="PTHR44791:SF1">
    <property type="entry name" value="TELOMERASE PROTEIN COMPONENT 1"/>
    <property type="match status" value="1"/>
</dbReference>
<dbReference type="SUPFAM" id="SSF140864">
    <property type="entry name" value="TROVE domain-like"/>
    <property type="match status" value="1"/>
</dbReference>
<name>A0A3D2SDV8_9BACE</name>
<dbReference type="GO" id="GO:0070034">
    <property type="term" value="F:telomerase RNA binding"/>
    <property type="evidence" value="ECO:0007669"/>
    <property type="project" value="TreeGrafter"/>
</dbReference>
<dbReference type="Pfam" id="PF05731">
    <property type="entry name" value="TROVE"/>
    <property type="match status" value="2"/>
</dbReference>
<feature type="domain" description="TROVE" evidence="1">
    <location>
        <begin position="15"/>
        <end position="339"/>
    </location>
</feature>
<dbReference type="InterPro" id="IPR052652">
    <property type="entry name" value="Telomerase_Complex_Comp"/>
</dbReference>
<protein>
    <recommendedName>
        <fullName evidence="1">TROVE domain-containing protein</fullName>
    </recommendedName>
</protein>
<dbReference type="PROSITE" id="PS50988">
    <property type="entry name" value="TROVE"/>
    <property type="match status" value="1"/>
</dbReference>
<evidence type="ECO:0000259" key="1">
    <source>
        <dbReference type="PROSITE" id="PS50988"/>
    </source>
</evidence>
<dbReference type="SUPFAM" id="SSF53300">
    <property type="entry name" value="vWA-like"/>
    <property type="match status" value="1"/>
</dbReference>
<gene>
    <name evidence="2" type="ORF">DHW31_06565</name>
</gene>
<organism evidence="2 3">
    <name type="scientific">Bacteroides graminisolvens</name>
    <dbReference type="NCBI Taxonomy" id="477666"/>
    <lineage>
        <taxon>Bacteria</taxon>
        <taxon>Pseudomonadati</taxon>
        <taxon>Bacteroidota</taxon>
        <taxon>Bacteroidia</taxon>
        <taxon>Bacteroidales</taxon>
        <taxon>Bacteroidaceae</taxon>
        <taxon>Bacteroides</taxon>
    </lineage>
</organism>
<dbReference type="GO" id="GO:0003720">
    <property type="term" value="F:telomerase activity"/>
    <property type="evidence" value="ECO:0007669"/>
    <property type="project" value="TreeGrafter"/>
</dbReference>
<dbReference type="InterPro" id="IPR037214">
    <property type="entry name" value="TROVE_dom_sf"/>
</dbReference>
<dbReference type="InterPro" id="IPR008858">
    <property type="entry name" value="TROVE_dom"/>
</dbReference>
<dbReference type="GO" id="GO:0000722">
    <property type="term" value="P:telomere maintenance via recombination"/>
    <property type="evidence" value="ECO:0007669"/>
    <property type="project" value="TreeGrafter"/>
</dbReference>
<dbReference type="AlphaFoldDB" id="A0A3D2SDV8"/>
<dbReference type="PANTHER" id="PTHR44791">
    <property type="entry name" value="TELOMERASE PROTEIN COMPONENT 1 TEP1"/>
    <property type="match status" value="1"/>
</dbReference>
<comment type="caution">
    <text evidence="2">The sequence shown here is derived from an EMBL/GenBank/DDBJ whole genome shotgun (WGS) entry which is preliminary data.</text>
</comment>
<dbReference type="EMBL" id="DPVG01000236">
    <property type="protein sequence ID" value="HCK24437.1"/>
    <property type="molecule type" value="Genomic_DNA"/>
</dbReference>
<accession>A0A3D2SDV8</accession>
<proteinExistence type="predicted"/>
<evidence type="ECO:0000313" key="2">
    <source>
        <dbReference type="EMBL" id="HCK24437.1"/>
    </source>
</evidence>
<dbReference type="Gene3D" id="3.40.50.410">
    <property type="entry name" value="von Willebrand factor, type A domain"/>
    <property type="match status" value="1"/>
</dbReference>
<sequence>MAKYNAKTTGTTQVVVNAQGGEGIKLSPEMEMVSLLASGLDGRFYEKESDRESRLVEVIKTVGKKDPELVAKALVYARSVMGQRSVTHVGAVAAQSVLAGNPLATRFYGKRDHKKNQGGIVYRLDDILEIVAYYFLRNPGMPLPNAMKRGFKNALEAADTYELAKYQGKGRAVSLVDIVNLVRPKPSEKMQDTFKKLMNGELKQFNTAEDKNTKSGQLIAEKVKSGEITKEQAEIELTEAKAENWKQLIEDGTLGYLALLRNLRNITTVASDDVFTKALNMLVDEKRVRKSLVFPHQIDIAFEILMNFYEVPQNRRNPLLTAINKAYELAIPNLSELFTHGRTAVVVDTSGSMRMCSVNMNINNSKRTNINSKVIDKASLIGATLVKGIGADLYSFDYDCRKMSYNPLDTINTIKNSVIQRTTGGATIFSSIFSALDGKYDRVFVISDMQGGDTILKNSSYQSYVRKYGQPYIYSIDLQGYGTTMFKQNQKLINLYGYSADIYEQIKSCEINPKAILAEIRKIII</sequence>
<dbReference type="InterPro" id="IPR036465">
    <property type="entry name" value="vWFA_dom_sf"/>
</dbReference>
<reference evidence="2 3" key="1">
    <citation type="journal article" date="2018" name="Nat. Biotechnol.">
        <title>A standardized bacterial taxonomy based on genome phylogeny substantially revises the tree of life.</title>
        <authorList>
            <person name="Parks D.H."/>
            <person name="Chuvochina M."/>
            <person name="Waite D.W."/>
            <person name="Rinke C."/>
            <person name="Skarshewski A."/>
            <person name="Chaumeil P.A."/>
            <person name="Hugenholtz P."/>
        </authorList>
    </citation>
    <scope>NUCLEOTIDE SEQUENCE [LARGE SCALE GENOMIC DNA]</scope>
    <source>
        <strain evidence="2">UBA9667</strain>
    </source>
</reference>
<evidence type="ECO:0000313" key="3">
    <source>
        <dbReference type="Proteomes" id="UP000263098"/>
    </source>
</evidence>